<dbReference type="STRING" id="30069.A0A182Y4L8"/>
<keyword evidence="7" id="KW-0418">Kinase</keyword>
<keyword evidence="5 15" id="KW-0812">Transmembrane</keyword>
<reference evidence="17" key="2">
    <citation type="submission" date="2020-05" db="UniProtKB">
        <authorList>
            <consortium name="EnsemblMetazoa"/>
        </authorList>
    </citation>
    <scope>IDENTIFICATION</scope>
    <source>
        <strain evidence="17">Indian</strain>
    </source>
</reference>
<dbReference type="Gene3D" id="1.10.510.10">
    <property type="entry name" value="Transferase(Phosphotransferase) domain 1"/>
    <property type="match status" value="1"/>
</dbReference>
<comment type="subcellular location">
    <subcellularLocation>
        <location evidence="1">Membrane</location>
        <topology evidence="1">Multi-pass membrane protein</topology>
    </subcellularLocation>
</comment>
<dbReference type="PANTHER" id="PTHR48013">
    <property type="entry name" value="DUAL SPECIFICITY MITOGEN-ACTIVATED PROTEIN KINASE KINASE 5-RELATED"/>
    <property type="match status" value="1"/>
</dbReference>
<evidence type="ECO:0000256" key="8">
    <source>
        <dbReference type="ARBA" id="ARBA00022840"/>
    </source>
</evidence>
<dbReference type="VEuPathDB" id="VectorBase:ASTE009465"/>
<dbReference type="EC" id="2.7.12.2" evidence="13"/>
<evidence type="ECO:0000256" key="5">
    <source>
        <dbReference type="ARBA" id="ARBA00022692"/>
    </source>
</evidence>
<dbReference type="InterPro" id="IPR017441">
    <property type="entry name" value="Protein_kinase_ATP_BS"/>
</dbReference>
<dbReference type="VEuPathDB" id="VectorBase:ASTEI20_040200"/>
<evidence type="ECO:0000256" key="10">
    <source>
        <dbReference type="ARBA" id="ARBA00023136"/>
    </source>
</evidence>
<keyword evidence="6" id="KW-0547">Nucleotide-binding</keyword>
<feature type="transmembrane region" description="Helical" evidence="15">
    <location>
        <begin position="760"/>
        <end position="780"/>
    </location>
</feature>
<dbReference type="CDD" id="cd06616">
    <property type="entry name" value="PKc_MKK4"/>
    <property type="match status" value="1"/>
</dbReference>
<evidence type="ECO:0000256" key="4">
    <source>
        <dbReference type="ARBA" id="ARBA00022679"/>
    </source>
</evidence>
<dbReference type="EnsemblMetazoa" id="ASTEI03404-RA">
    <property type="protein sequence ID" value="ASTEI03404-PA"/>
    <property type="gene ID" value="ASTEI03404"/>
</dbReference>
<dbReference type="GO" id="GO:0004713">
    <property type="term" value="F:protein tyrosine kinase activity"/>
    <property type="evidence" value="ECO:0007669"/>
    <property type="project" value="UniProtKB-KW"/>
</dbReference>
<feature type="transmembrane region" description="Helical" evidence="15">
    <location>
        <begin position="680"/>
        <end position="699"/>
    </location>
</feature>
<evidence type="ECO:0000256" key="1">
    <source>
        <dbReference type="ARBA" id="ARBA00004141"/>
    </source>
</evidence>
<evidence type="ECO:0000256" key="14">
    <source>
        <dbReference type="SAM" id="MobiDB-lite"/>
    </source>
</evidence>
<dbReference type="PROSITE" id="PS00108">
    <property type="entry name" value="PROTEIN_KINASE_ST"/>
    <property type="match status" value="1"/>
</dbReference>
<dbReference type="GO" id="GO:0004674">
    <property type="term" value="F:protein serine/threonine kinase activity"/>
    <property type="evidence" value="ECO:0007669"/>
    <property type="project" value="UniProtKB-KW"/>
</dbReference>
<accession>A0A182Y4L8</accession>
<feature type="region of interest" description="Disordered" evidence="14">
    <location>
        <begin position="960"/>
        <end position="990"/>
    </location>
</feature>
<feature type="transmembrane region" description="Helical" evidence="15">
    <location>
        <begin position="524"/>
        <end position="545"/>
    </location>
</feature>
<dbReference type="InterPro" id="IPR000719">
    <property type="entry name" value="Prot_kinase_dom"/>
</dbReference>
<reference evidence="18" key="1">
    <citation type="journal article" date="2014" name="Genome Biol.">
        <title>Genome analysis of a major urban malaria vector mosquito, Anopheles stephensi.</title>
        <authorList>
            <person name="Jiang X."/>
            <person name="Peery A."/>
            <person name="Hall A.B."/>
            <person name="Sharma A."/>
            <person name="Chen X.G."/>
            <person name="Waterhouse R.M."/>
            <person name="Komissarov A."/>
            <person name="Riehle M.M."/>
            <person name="Shouche Y."/>
            <person name="Sharakhova M.V."/>
            <person name="Lawson D."/>
            <person name="Pakpour N."/>
            <person name="Arensburger P."/>
            <person name="Davidson V.L."/>
            <person name="Eiglmeier K."/>
            <person name="Emrich S."/>
            <person name="George P."/>
            <person name="Kennedy R.C."/>
            <person name="Mane S.P."/>
            <person name="Maslen G."/>
            <person name="Oringanje C."/>
            <person name="Qi Y."/>
            <person name="Settlage R."/>
            <person name="Tojo M."/>
            <person name="Tubio J.M."/>
            <person name="Unger M.F."/>
            <person name="Wang B."/>
            <person name="Vernick K.D."/>
            <person name="Ribeiro J.M."/>
            <person name="James A.A."/>
            <person name="Michel K."/>
            <person name="Riehle M.A."/>
            <person name="Luckhart S."/>
            <person name="Sharakhov I.V."/>
            <person name="Tu Z."/>
        </authorList>
    </citation>
    <scope>NUCLEOTIDE SEQUENCE [LARGE SCALE GENOMIC DNA]</scope>
    <source>
        <strain evidence="18">Indian</strain>
    </source>
</reference>
<feature type="region of interest" description="Disordered" evidence="14">
    <location>
        <begin position="1120"/>
        <end position="1153"/>
    </location>
</feature>
<dbReference type="VEuPathDB" id="VectorBase:ASTE009466"/>
<dbReference type="GO" id="GO:0033554">
    <property type="term" value="P:cellular response to stress"/>
    <property type="evidence" value="ECO:0007669"/>
    <property type="project" value="UniProtKB-ARBA"/>
</dbReference>
<evidence type="ECO:0000256" key="7">
    <source>
        <dbReference type="ARBA" id="ARBA00022777"/>
    </source>
</evidence>
<dbReference type="SMART" id="SM00220">
    <property type="entry name" value="S_TKc"/>
    <property type="match status" value="1"/>
</dbReference>
<keyword evidence="11" id="KW-0829">Tyrosine-protein kinase</keyword>
<evidence type="ECO:0000256" key="2">
    <source>
        <dbReference type="ARBA" id="ARBA00022527"/>
    </source>
</evidence>
<keyword evidence="3" id="KW-0597">Phosphoprotein</keyword>
<evidence type="ECO:0000256" key="13">
    <source>
        <dbReference type="ARBA" id="ARBA00038999"/>
    </source>
</evidence>
<evidence type="ECO:0000256" key="6">
    <source>
        <dbReference type="ARBA" id="ARBA00022741"/>
    </source>
</evidence>
<dbReference type="GO" id="GO:0008545">
    <property type="term" value="F:JUN kinase kinase activity"/>
    <property type="evidence" value="ECO:0007669"/>
    <property type="project" value="TreeGrafter"/>
</dbReference>
<evidence type="ECO:0000313" key="18">
    <source>
        <dbReference type="Proteomes" id="UP000076408"/>
    </source>
</evidence>
<keyword evidence="4" id="KW-0808">Transferase</keyword>
<dbReference type="Gene3D" id="1.20.140.150">
    <property type="match status" value="1"/>
</dbReference>
<dbReference type="GO" id="GO:0016020">
    <property type="term" value="C:membrane"/>
    <property type="evidence" value="ECO:0007669"/>
    <property type="project" value="UniProtKB-SubCell"/>
</dbReference>
<evidence type="ECO:0000256" key="9">
    <source>
        <dbReference type="ARBA" id="ARBA00022989"/>
    </source>
</evidence>
<feature type="region of interest" description="Disordered" evidence="14">
    <location>
        <begin position="1293"/>
        <end position="1325"/>
    </location>
</feature>
<feature type="compositionally biased region" description="Polar residues" evidence="14">
    <location>
        <begin position="1128"/>
        <end position="1137"/>
    </location>
</feature>
<evidence type="ECO:0000256" key="3">
    <source>
        <dbReference type="ARBA" id="ARBA00022553"/>
    </source>
</evidence>
<feature type="region of interest" description="Disordered" evidence="14">
    <location>
        <begin position="1053"/>
        <end position="1072"/>
    </location>
</feature>
<feature type="region of interest" description="Disordered" evidence="14">
    <location>
        <begin position="1"/>
        <end position="27"/>
    </location>
</feature>
<sequence length="1361" mass="152465">MPLPLELNGERRKPSKKLSFQGCQGGQAPMIPDPTRERIRMQAAAGKLQIAPNQTYDFTSDDLLDEGEIGRGAFGAVNRMKFTHTGTVMAVKRIRSTVDEKEQKQLLMDLEVVMKSNDCNTIVTFYGALFKEGDCWICMELMDTSLDKFYKFICECQQSRIPEPILAQITFATVRALNYLKEELNIIHRDVKPSNILLKRNGDIKLCDFGISGQLVDSIARTKDAGCRPYMAPERIDPQRAKGYDVRSDVWSLGITLMEVATGKFPYPKWGSVFEQLSQVVEGDPPRLCTTYNGMEFSIDFVNFVNTCLIKEERDRPKYGKLLQHAFIQHAEKSDTDVAAYVSEVLESMANNGITQFTTNLPAEGEMRIHSTPQRRAASTISLDHSLDPSMMDTSVPAVFPPAIRRYPYDGLTAATEEYEQEQSLGHGTAMYGSRPVPTVSERVIGYGRRSNNYDESGIEVQQLANGDLALIGNRLCREGSGISINDPQQGRFERLKKICSFGTLSSGGSDSERSNGVSRSQHWMLLITPVVSSFSLALVIAAVVGPQWLLTEEKIPVTAYHNSTYGAGHNAVVSTPATSTSLHNQQLNIQHPHLIPATKDDTSGAYLTKYTKSSLWMLCSKYNGGTVPGQQQQQQQPHHIAADDFQCSSIDYFPNEGYSPDPNDSTNAIPYTVTHSSPFFLASNGVLIVSYGLFLVAMCSTKHKICYFVSGVLFIISGLLMLIGLIMYISILKAEIGSKLRPRSSLQAPQFTFRYGQSFLLYVFGFIITELSGILNVLIYSNVQQDEYGVHDGGGQSAYPTYQNLSGGIHYNLHYRREIPTVGDELAKGQEGPPIVDYRYPYDGIECEPTPRYYFEQQHQPVDDGGELDCRVHRRAFGRATHDGMSKSLTDLLYMEPTQAYPADRESAAQPRVRTSGDGQRSVDQGVHTRSPIANLEFSHWSSSTGKLTRSVSTYTDLLPINDFDPDDTRRTRRARSRSPSARSDDDTTAKVSNICGLSRHYLSRELSKEKLFNEFCKKVGPRPKPKDIYYIESDGRNGDSSLRSVFVVDPSSPHAQRNRSTAHRRRNSVADTRRRIAVPDQLAASNYRQRIHSDNSLDDLVHDAARYNRRRDPIGRARSVDYRQTLPRNFQQRHLANSEDQEDETGGFGERLEMERKRISASGLLLDPERNGDLSADRWHNGEDKLAKGQAKESSRTPMTVAHCPKYLEPPPPTYTSALSTATSNAQRDDPLPAKGPSHRSYGDLTSYQQDYHRRPTILAPHAFSPINKAATPPALRPLLTVVQQQPQHRHVHHQHHRHSNAGQQQHAETTVSNRNHHSLPSPVFDLDRIEQERRKSHSQLFLNSPTVAHYDFVNGTAV</sequence>
<feature type="compositionally biased region" description="Polar residues" evidence="14">
    <location>
        <begin position="1217"/>
        <end position="1228"/>
    </location>
</feature>
<keyword evidence="8" id="KW-0067">ATP-binding</keyword>
<dbReference type="PROSITE" id="PS50011">
    <property type="entry name" value="PROTEIN_KINASE_DOM"/>
    <property type="match status" value="1"/>
</dbReference>
<feature type="compositionally biased region" description="Basic and acidic residues" evidence="14">
    <location>
        <begin position="1169"/>
        <end position="1197"/>
    </location>
</feature>
<keyword evidence="9 15" id="KW-1133">Transmembrane helix</keyword>
<keyword evidence="10 15" id="KW-0472">Membrane</keyword>
<dbReference type="VEuPathDB" id="VectorBase:ASTEI03404"/>
<feature type="domain" description="Protein kinase" evidence="16">
    <location>
        <begin position="63"/>
        <end position="328"/>
    </location>
</feature>
<feature type="region of interest" description="Disordered" evidence="14">
    <location>
        <begin position="902"/>
        <end position="927"/>
    </location>
</feature>
<dbReference type="PROSITE" id="PS00107">
    <property type="entry name" value="PROTEIN_KINASE_ATP"/>
    <property type="match status" value="1"/>
</dbReference>
<evidence type="ECO:0000256" key="12">
    <source>
        <dbReference type="ARBA" id="ARBA00038035"/>
    </source>
</evidence>
<evidence type="ECO:0000313" key="17">
    <source>
        <dbReference type="EnsemblMetazoa" id="ASTEI03404-PA"/>
    </source>
</evidence>
<organism evidence="17 18">
    <name type="scientific">Anopheles stephensi</name>
    <name type="common">Indo-Pakistan malaria mosquito</name>
    <dbReference type="NCBI Taxonomy" id="30069"/>
    <lineage>
        <taxon>Eukaryota</taxon>
        <taxon>Metazoa</taxon>
        <taxon>Ecdysozoa</taxon>
        <taxon>Arthropoda</taxon>
        <taxon>Hexapoda</taxon>
        <taxon>Insecta</taxon>
        <taxon>Pterygota</taxon>
        <taxon>Neoptera</taxon>
        <taxon>Endopterygota</taxon>
        <taxon>Diptera</taxon>
        <taxon>Nematocera</taxon>
        <taxon>Culicoidea</taxon>
        <taxon>Culicidae</taxon>
        <taxon>Anophelinae</taxon>
        <taxon>Anopheles</taxon>
    </lineage>
</organism>
<dbReference type="GO" id="GO:0005524">
    <property type="term" value="F:ATP binding"/>
    <property type="evidence" value="ECO:0007669"/>
    <property type="project" value="UniProtKB-UniRule"/>
</dbReference>
<comment type="similarity">
    <text evidence="12">Belongs to the protein kinase superfamily. STE Ser/Thr protein kinase family. MAP kinase kinase subfamily.</text>
</comment>
<dbReference type="PANTHER" id="PTHR48013:SF15">
    <property type="entry name" value="DUAL SPECIFICITY MITOGEN-ACTIVATED PROTEIN KINASE KINASE 4"/>
    <property type="match status" value="1"/>
</dbReference>
<dbReference type="Proteomes" id="UP000076408">
    <property type="component" value="Unassembled WGS sequence"/>
</dbReference>
<keyword evidence="2" id="KW-0723">Serine/threonine-protein kinase</keyword>
<dbReference type="Gene3D" id="3.30.200.20">
    <property type="entry name" value="Phosphorylase Kinase, domain 1"/>
    <property type="match status" value="1"/>
</dbReference>
<feature type="compositionally biased region" description="Basic residues" evidence="14">
    <location>
        <begin position="1058"/>
        <end position="1069"/>
    </location>
</feature>
<evidence type="ECO:0000256" key="15">
    <source>
        <dbReference type="SAM" id="Phobius"/>
    </source>
</evidence>
<dbReference type="GO" id="GO:0005829">
    <property type="term" value="C:cytosol"/>
    <property type="evidence" value="ECO:0007669"/>
    <property type="project" value="UniProtKB-ARBA"/>
</dbReference>
<dbReference type="FunFam" id="3.30.200.20:FF:000126">
    <property type="entry name" value="Dual specificity mitogen-activated protein kinase kinase 4"/>
    <property type="match status" value="1"/>
</dbReference>
<dbReference type="InterPro" id="IPR008271">
    <property type="entry name" value="Ser/Thr_kinase_AS"/>
</dbReference>
<dbReference type="SUPFAM" id="SSF56112">
    <property type="entry name" value="Protein kinase-like (PK-like)"/>
    <property type="match status" value="1"/>
</dbReference>
<dbReference type="FunFam" id="1.10.510.10:FF:000090">
    <property type="entry name" value="Dual specificity mitogen-activated protein kinase kinase 4"/>
    <property type="match status" value="1"/>
</dbReference>
<feature type="transmembrane region" description="Helical" evidence="15">
    <location>
        <begin position="706"/>
        <end position="732"/>
    </location>
</feature>
<dbReference type="InterPro" id="IPR004031">
    <property type="entry name" value="PMP22/EMP/MP20/Claudin"/>
</dbReference>
<feature type="region of interest" description="Disordered" evidence="14">
    <location>
        <begin position="1165"/>
        <end position="1247"/>
    </location>
</feature>
<feature type="compositionally biased region" description="Basic residues" evidence="14">
    <location>
        <begin position="1293"/>
        <end position="1302"/>
    </location>
</feature>
<dbReference type="Pfam" id="PF13903">
    <property type="entry name" value="Claudin_2"/>
    <property type="match status" value="1"/>
</dbReference>
<dbReference type="VEuPathDB" id="VectorBase:ASTEI20_044284"/>
<name>A0A182Y4L8_ANOST</name>
<evidence type="ECO:0000256" key="11">
    <source>
        <dbReference type="ARBA" id="ARBA00023137"/>
    </source>
</evidence>
<dbReference type="Pfam" id="PF00069">
    <property type="entry name" value="Pkinase"/>
    <property type="match status" value="1"/>
</dbReference>
<evidence type="ECO:0000259" key="16">
    <source>
        <dbReference type="PROSITE" id="PS50011"/>
    </source>
</evidence>
<protein>
    <recommendedName>
        <fullName evidence="13">mitogen-activated protein kinase kinase</fullName>
        <ecNumber evidence="13">2.7.12.2</ecNumber>
    </recommendedName>
</protein>
<dbReference type="InterPro" id="IPR011009">
    <property type="entry name" value="Kinase-like_dom_sf"/>
</dbReference>
<proteinExistence type="inferred from homology"/>
<feature type="compositionally biased region" description="Polar residues" evidence="14">
    <location>
        <begin position="1303"/>
        <end position="1316"/>
    </location>
</feature>
<keyword evidence="18" id="KW-1185">Reference proteome</keyword>